<keyword evidence="2" id="KW-0472">Membrane</keyword>
<feature type="repeat" description="TPR" evidence="1">
    <location>
        <begin position="325"/>
        <end position="358"/>
    </location>
</feature>
<evidence type="ECO:0000256" key="2">
    <source>
        <dbReference type="SAM" id="Phobius"/>
    </source>
</evidence>
<evidence type="ECO:0000313" key="4">
    <source>
        <dbReference type="Proteomes" id="UP000184310"/>
    </source>
</evidence>
<sequence length="406" mass="46804">MSKSKGIYKKAIKNFQIGKINKSLEQVELAISENMKNSSALNLKGLILYLKGDLKGAELAWKINKDFNDDNLSKSYLKDLNDDRNRKNIYENSLKLIKQMKITEAIEELSICRQSDFNAINVYNALSFCYIKKGDYKAAESCISKVLSIELDNKTAKDNKKILEEYGVIAKREINKKVFLIPIALIIILGIGYGGYKYFPKKISKDKVETAKVVKTPVEKQKEPQIKLSGDTEKTKTKFNSIELQKAIDENRFEDIYNILNNTDEKGLGVNDKSVYEAGKQIISSKGVEYFYNKGREDFKNSDFGKANKDFLKSYKYVENGYLRPHIIYLTGLSYEKNNDYENALKYYEKYVNENETGDYVEEVLYKLSTIYYKIDKQKAKTYASKLVNSYPNSIYNNTTLKQILQ</sequence>
<dbReference type="PROSITE" id="PS50005">
    <property type="entry name" value="TPR"/>
    <property type="match status" value="2"/>
</dbReference>
<evidence type="ECO:0000313" key="3">
    <source>
        <dbReference type="EMBL" id="SHJ76464.1"/>
    </source>
</evidence>
<dbReference type="EMBL" id="FQZB01000010">
    <property type="protein sequence ID" value="SHJ76464.1"/>
    <property type="molecule type" value="Genomic_DNA"/>
</dbReference>
<keyword evidence="1" id="KW-0802">TPR repeat</keyword>
<feature type="transmembrane region" description="Helical" evidence="2">
    <location>
        <begin position="178"/>
        <end position="196"/>
    </location>
</feature>
<feature type="repeat" description="TPR" evidence="1">
    <location>
        <begin position="120"/>
        <end position="153"/>
    </location>
</feature>
<dbReference type="Pfam" id="PF13174">
    <property type="entry name" value="TPR_6"/>
    <property type="match status" value="1"/>
</dbReference>
<reference evidence="3 4" key="1">
    <citation type="submission" date="2016-11" db="EMBL/GenBank/DDBJ databases">
        <authorList>
            <person name="Jaros S."/>
            <person name="Januszkiewicz K."/>
            <person name="Wedrychowicz H."/>
        </authorList>
    </citation>
    <scope>NUCLEOTIDE SEQUENCE [LARGE SCALE GENOMIC DNA]</scope>
    <source>
        <strain evidence="3 4">DSM 21758</strain>
    </source>
</reference>
<dbReference type="STRING" id="1121302.SAMN02745163_02541"/>
<keyword evidence="2" id="KW-1133">Transmembrane helix</keyword>
<dbReference type="Pfam" id="PF13181">
    <property type="entry name" value="TPR_8"/>
    <property type="match status" value="2"/>
</dbReference>
<dbReference type="InterPro" id="IPR019734">
    <property type="entry name" value="TPR_rpt"/>
</dbReference>
<accession>A0A1M6LZ24</accession>
<dbReference type="OrthoDB" id="1938848at2"/>
<protein>
    <submittedName>
        <fullName evidence="3">Tetratricopeptide repeat-containing protein</fullName>
    </submittedName>
</protein>
<evidence type="ECO:0000256" key="1">
    <source>
        <dbReference type="PROSITE-ProRule" id="PRU00339"/>
    </source>
</evidence>
<keyword evidence="4" id="KW-1185">Reference proteome</keyword>
<keyword evidence="2" id="KW-0812">Transmembrane</keyword>
<dbReference type="RefSeq" id="WP_072988068.1">
    <property type="nucleotide sequence ID" value="NZ_FQZB01000010.1"/>
</dbReference>
<dbReference type="SUPFAM" id="SSF48452">
    <property type="entry name" value="TPR-like"/>
    <property type="match status" value="2"/>
</dbReference>
<dbReference type="InterPro" id="IPR011990">
    <property type="entry name" value="TPR-like_helical_dom_sf"/>
</dbReference>
<dbReference type="Proteomes" id="UP000184310">
    <property type="component" value="Unassembled WGS sequence"/>
</dbReference>
<proteinExistence type="predicted"/>
<dbReference type="AlphaFoldDB" id="A0A1M6LZ24"/>
<dbReference type="Gene3D" id="1.25.40.10">
    <property type="entry name" value="Tetratricopeptide repeat domain"/>
    <property type="match status" value="2"/>
</dbReference>
<organism evidence="3 4">
    <name type="scientific">Clostridium cavendishii DSM 21758</name>
    <dbReference type="NCBI Taxonomy" id="1121302"/>
    <lineage>
        <taxon>Bacteria</taxon>
        <taxon>Bacillati</taxon>
        <taxon>Bacillota</taxon>
        <taxon>Clostridia</taxon>
        <taxon>Eubacteriales</taxon>
        <taxon>Clostridiaceae</taxon>
        <taxon>Clostridium</taxon>
    </lineage>
</organism>
<dbReference type="SMART" id="SM00028">
    <property type="entry name" value="TPR"/>
    <property type="match status" value="5"/>
</dbReference>
<name>A0A1M6LZ24_9CLOT</name>
<gene>
    <name evidence="3" type="ORF">SAMN02745163_02541</name>
</gene>